<organism evidence="3 4">
    <name type="scientific">Litoribacter ruber</name>
    <dbReference type="NCBI Taxonomy" id="702568"/>
    <lineage>
        <taxon>Bacteria</taxon>
        <taxon>Pseudomonadati</taxon>
        <taxon>Bacteroidota</taxon>
        <taxon>Cytophagia</taxon>
        <taxon>Cytophagales</taxon>
        <taxon>Cyclobacteriaceae</taxon>
        <taxon>Litoribacter</taxon>
    </lineage>
</organism>
<evidence type="ECO:0000313" key="4">
    <source>
        <dbReference type="Proteomes" id="UP001319104"/>
    </source>
</evidence>
<accession>A0AAP2CJS9</accession>
<dbReference type="GO" id="GO:0006313">
    <property type="term" value="P:DNA transposition"/>
    <property type="evidence" value="ECO:0007669"/>
    <property type="project" value="InterPro"/>
</dbReference>
<dbReference type="GO" id="GO:0004803">
    <property type="term" value="F:transposase activity"/>
    <property type="evidence" value="ECO:0007669"/>
    <property type="project" value="InterPro"/>
</dbReference>
<comment type="caution">
    <text evidence="3">The sequence shown here is derived from an EMBL/GenBank/DDBJ whole genome shotgun (WGS) entry which is preliminary data.</text>
</comment>
<dbReference type="Proteomes" id="UP001319104">
    <property type="component" value="Unassembled WGS sequence"/>
</dbReference>
<sequence length="373" mass="42904">MRADHELADVLRQHWHQVEHHPKINSWQLRTLSALKRCRTSDLGGHIDACTDCGTVRISYNSCRNRHCPKCQGKNREKWLADREAELLQVPYFHVVFTLPDTLNRLAMHQPKAVYDSLFEAAWKTVACFAKDPVHLGAKTGMIAILHTWGQTLTLHPHIHCIVPGGGLSKSGKWKTARSKGKYLFPVKAMSKVFRAKYVKAIKSRIQPDKELIGELFKKDWVIYAKRPFGHPKAVLEYLGRYTHKVAISNHRIVNIDAKKTTFSYKDYRQGAQKLEMSLDNMEFIRRFSMHILPKGLVRIRHFGILGSSAKAVTVPMVQRELGPAKQIREARVLEQYNPRYCPCCQKESMVSIQRIQKRGPPKTTFRAVSYKL</sequence>
<dbReference type="InterPro" id="IPR007069">
    <property type="entry name" value="Transposase_32"/>
</dbReference>
<dbReference type="InterPro" id="IPR026889">
    <property type="entry name" value="Zn_Tnp"/>
</dbReference>
<dbReference type="AlphaFoldDB" id="A0AAP2CJS9"/>
<dbReference type="GO" id="GO:0003677">
    <property type="term" value="F:DNA binding"/>
    <property type="evidence" value="ECO:0007669"/>
    <property type="project" value="InterPro"/>
</dbReference>
<dbReference type="PANTHER" id="PTHR37023">
    <property type="entry name" value="TRANSPOSASE"/>
    <property type="match status" value="1"/>
</dbReference>
<feature type="domain" description="Transposase zinc-binding" evidence="2">
    <location>
        <begin position="11"/>
        <end position="99"/>
    </location>
</feature>
<keyword evidence="4" id="KW-1185">Reference proteome</keyword>
<dbReference type="PANTHER" id="PTHR37023:SF1">
    <property type="entry name" value="ISSOD25 TRANSPOSASE TNPA_ISSOD25"/>
    <property type="match status" value="1"/>
</dbReference>
<evidence type="ECO:0000259" key="2">
    <source>
        <dbReference type="Pfam" id="PF14319"/>
    </source>
</evidence>
<feature type="domain" description="Transposase IS801/IS1294" evidence="1">
    <location>
        <begin position="141"/>
        <end position="308"/>
    </location>
</feature>
<protein>
    <submittedName>
        <fullName evidence="3">IS91 family transposase</fullName>
    </submittedName>
</protein>
<name>A0AAP2CJS9_9BACT</name>
<dbReference type="InterPro" id="IPR054832">
    <property type="entry name" value="transpos_IS91"/>
</dbReference>
<evidence type="ECO:0000313" key="3">
    <source>
        <dbReference type="EMBL" id="MBS9526008.1"/>
    </source>
</evidence>
<dbReference type="Pfam" id="PF04986">
    <property type="entry name" value="Y2_Tnp"/>
    <property type="match status" value="1"/>
</dbReference>
<dbReference type="Pfam" id="PF14319">
    <property type="entry name" value="Zn_Tnp_IS91"/>
    <property type="match status" value="1"/>
</dbReference>
<dbReference type="RefSeq" id="WP_213946866.1">
    <property type="nucleotide sequence ID" value="NZ_JAHCMY010000036.1"/>
</dbReference>
<reference evidence="3 4" key="1">
    <citation type="submission" date="2021-05" db="EMBL/GenBank/DDBJ databases">
        <authorList>
            <person name="Zhang Z.D."/>
            <person name="Osman G."/>
        </authorList>
    </citation>
    <scope>NUCLEOTIDE SEQUENCE [LARGE SCALE GENOMIC DNA]</scope>
    <source>
        <strain evidence="3 4">KCTC 32217</strain>
    </source>
</reference>
<dbReference type="NCBIfam" id="NF033538">
    <property type="entry name" value="transpos_IS91"/>
    <property type="match status" value="1"/>
</dbReference>
<evidence type="ECO:0000259" key="1">
    <source>
        <dbReference type="Pfam" id="PF04986"/>
    </source>
</evidence>
<gene>
    <name evidence="3" type="ORF">KI659_18455</name>
</gene>
<dbReference type="EMBL" id="JAHCMY010000036">
    <property type="protein sequence ID" value="MBS9526008.1"/>
    <property type="molecule type" value="Genomic_DNA"/>
</dbReference>
<proteinExistence type="predicted"/>